<dbReference type="GO" id="GO:0008270">
    <property type="term" value="F:zinc ion binding"/>
    <property type="evidence" value="ECO:0007669"/>
    <property type="project" value="UniProtKB-KW"/>
</dbReference>
<evidence type="ECO:0000256" key="3">
    <source>
        <dbReference type="ARBA" id="ARBA00022801"/>
    </source>
</evidence>
<dbReference type="PROSITE" id="PS00141">
    <property type="entry name" value="ASP_PROTEASE"/>
    <property type="match status" value="1"/>
</dbReference>
<evidence type="ECO:0000256" key="4">
    <source>
        <dbReference type="ARBA" id="ARBA00022918"/>
    </source>
</evidence>
<dbReference type="GO" id="GO:0003735">
    <property type="term" value="F:structural constituent of ribosome"/>
    <property type="evidence" value="ECO:0007669"/>
    <property type="project" value="InterPro"/>
</dbReference>
<evidence type="ECO:0000256" key="2">
    <source>
        <dbReference type="ARBA" id="ARBA00022695"/>
    </source>
</evidence>
<dbReference type="Pfam" id="PF17921">
    <property type="entry name" value="Integrase_H2C2"/>
    <property type="match status" value="1"/>
</dbReference>
<protein>
    <recommendedName>
        <fullName evidence="13">Endonuclease</fullName>
    </recommendedName>
</protein>
<feature type="compositionally biased region" description="Basic and acidic residues" evidence="8">
    <location>
        <begin position="1"/>
        <end position="12"/>
    </location>
</feature>
<keyword evidence="3" id="KW-0378">Hydrolase</keyword>
<dbReference type="InterPro" id="IPR001969">
    <property type="entry name" value="Aspartic_peptidase_AS"/>
</dbReference>
<dbReference type="GO" id="GO:0003964">
    <property type="term" value="F:RNA-directed DNA polymerase activity"/>
    <property type="evidence" value="ECO:0007669"/>
    <property type="project" value="UniProtKB-KW"/>
</dbReference>
<evidence type="ECO:0000256" key="7">
    <source>
        <dbReference type="PROSITE-ProRule" id="PRU00047"/>
    </source>
</evidence>
<dbReference type="InterPro" id="IPR036875">
    <property type="entry name" value="Znf_CCHC_sf"/>
</dbReference>
<keyword evidence="7" id="KW-0863">Zinc-finger</keyword>
<dbReference type="Gene3D" id="4.10.60.10">
    <property type="entry name" value="Zinc finger, CCHC-type"/>
    <property type="match status" value="1"/>
</dbReference>
<dbReference type="GO" id="GO:0006412">
    <property type="term" value="P:translation"/>
    <property type="evidence" value="ECO:0007669"/>
    <property type="project" value="InterPro"/>
</dbReference>
<feature type="compositionally biased region" description="Polar residues" evidence="8">
    <location>
        <begin position="111"/>
        <end position="120"/>
    </location>
</feature>
<keyword evidence="6" id="KW-0687">Ribonucleoprotein</keyword>
<keyword evidence="2" id="KW-0548">Nucleotidyltransferase</keyword>
<dbReference type="SUPFAM" id="SSF53137">
    <property type="entry name" value="Translational machinery components"/>
    <property type="match status" value="1"/>
</dbReference>
<evidence type="ECO:0000313" key="11">
    <source>
        <dbReference type="EMBL" id="CAG2220849.1"/>
    </source>
</evidence>
<dbReference type="GO" id="GO:0005840">
    <property type="term" value="C:ribosome"/>
    <property type="evidence" value="ECO:0007669"/>
    <property type="project" value="UniProtKB-KW"/>
</dbReference>
<dbReference type="Proteomes" id="UP000683360">
    <property type="component" value="Unassembled WGS sequence"/>
</dbReference>
<evidence type="ECO:0000256" key="5">
    <source>
        <dbReference type="ARBA" id="ARBA00022980"/>
    </source>
</evidence>
<dbReference type="Pfam" id="PF00077">
    <property type="entry name" value="RVP"/>
    <property type="match status" value="1"/>
</dbReference>
<evidence type="ECO:0000256" key="8">
    <source>
        <dbReference type="SAM" id="MobiDB-lite"/>
    </source>
</evidence>
<keyword evidence="7" id="KW-0479">Metal-binding</keyword>
<dbReference type="InterPro" id="IPR036397">
    <property type="entry name" value="RNaseH_sf"/>
</dbReference>
<keyword evidence="12" id="KW-1185">Reference proteome</keyword>
<dbReference type="InterPro" id="IPR018061">
    <property type="entry name" value="Retropepsins"/>
</dbReference>
<dbReference type="CDD" id="cd00303">
    <property type="entry name" value="retropepsin_like"/>
    <property type="match status" value="1"/>
</dbReference>
<keyword evidence="4" id="KW-0695">RNA-directed DNA polymerase</keyword>
<dbReference type="GO" id="GO:0006508">
    <property type="term" value="P:proteolysis"/>
    <property type="evidence" value="ECO:0007669"/>
    <property type="project" value="InterPro"/>
</dbReference>
<dbReference type="EMBL" id="CAJPWZ010001673">
    <property type="protein sequence ID" value="CAG2220849.1"/>
    <property type="molecule type" value="Genomic_DNA"/>
</dbReference>
<evidence type="ECO:0000313" key="12">
    <source>
        <dbReference type="Proteomes" id="UP000683360"/>
    </source>
</evidence>
<feature type="compositionally biased region" description="Polar residues" evidence="8">
    <location>
        <begin position="566"/>
        <end position="576"/>
    </location>
</feature>
<dbReference type="Gene3D" id="3.30.420.80">
    <property type="entry name" value="Ribosomal protein S11"/>
    <property type="match status" value="1"/>
</dbReference>
<dbReference type="Gene3D" id="2.40.70.10">
    <property type="entry name" value="Acid Proteases"/>
    <property type="match status" value="1"/>
</dbReference>
<evidence type="ECO:0000259" key="9">
    <source>
        <dbReference type="PROSITE" id="PS50158"/>
    </source>
</evidence>
<dbReference type="PANTHER" id="PTHR37984:SF15">
    <property type="entry name" value="INTEGRASE CATALYTIC DOMAIN-CONTAINING PROTEIN"/>
    <property type="match status" value="1"/>
</dbReference>
<keyword evidence="5" id="KW-0689">Ribosomal protein</keyword>
<feature type="domain" description="Peptidase A2" evidence="10">
    <location>
        <begin position="724"/>
        <end position="739"/>
    </location>
</feature>
<dbReference type="OrthoDB" id="7700898at2759"/>
<dbReference type="Gene3D" id="3.30.420.10">
    <property type="entry name" value="Ribonuclease H-like superfamily/Ribonuclease H"/>
    <property type="match status" value="1"/>
</dbReference>
<dbReference type="InterPro" id="IPR021109">
    <property type="entry name" value="Peptidase_aspartic_dom_sf"/>
</dbReference>
<keyword evidence="1" id="KW-0808">Transferase</keyword>
<evidence type="ECO:0008006" key="13">
    <source>
        <dbReference type="Google" id="ProtNLM"/>
    </source>
</evidence>
<dbReference type="InterPro" id="IPR001995">
    <property type="entry name" value="Peptidase_A2_cat"/>
</dbReference>
<dbReference type="InterPro" id="IPR036967">
    <property type="entry name" value="Ribosomal_uS11_sf"/>
</dbReference>
<evidence type="ECO:0000256" key="1">
    <source>
        <dbReference type="ARBA" id="ARBA00022679"/>
    </source>
</evidence>
<dbReference type="GO" id="GO:1990904">
    <property type="term" value="C:ribonucleoprotein complex"/>
    <property type="evidence" value="ECO:0007669"/>
    <property type="project" value="UniProtKB-KW"/>
</dbReference>
<dbReference type="PROSITE" id="PS50158">
    <property type="entry name" value="ZF_CCHC"/>
    <property type="match status" value="1"/>
</dbReference>
<evidence type="ECO:0000259" key="10">
    <source>
        <dbReference type="PROSITE" id="PS50175"/>
    </source>
</evidence>
<dbReference type="GO" id="GO:0003676">
    <property type="term" value="F:nucleic acid binding"/>
    <property type="evidence" value="ECO:0007669"/>
    <property type="project" value="InterPro"/>
</dbReference>
<feature type="region of interest" description="Disordered" evidence="8">
    <location>
        <begin position="93"/>
        <end position="122"/>
    </location>
</feature>
<feature type="region of interest" description="Disordered" evidence="8">
    <location>
        <begin position="561"/>
        <end position="585"/>
    </location>
</feature>
<sequence length="1722" mass="199262">MSDTGKPYDFRSRSLTRSQPLKGGRGRGKFGLNESMSTYETEMEIEVGSNTIARNSSLDKFEGIEVHAEEKQRHTGDSITSKGLEYDNCRSQTPTDLEISDHDNYAKNRNLPGTSDSVVSTEKRSYTDLEEMCAELRRELVNTKKELAESRVRHEAKDVELGRKDEAFNQMHEEINEIRTNFQTRLENTEQELNRTQQDLSFAQSQIANNQVVDNRQMETSSNRENIYNSNQENRYQQNPRYGNYSRENVNDTVLPIVPMATHMPGPSVSVNRGAHRNTNNSDEPKFRIPYFNGKSKFEGFWTVFELGTKKFQWNSQAKLENLWCSLKDDALDFACKLSPDVQNNISQFRDALQRRYGDNRLPEQYREDLANIKKHFKETLPEYAARVENLVCRGYPHLKEINLLNTLKVENFLKGLPDQSIAYEVKIRKPQSIDDAIEWFNWHECCKGNIFKKRAEVRQIETEEQYDHTEFIEENEIRKVGNTRFVTEERLDKKLEIFSREIKTEFSAIENNLKGEISKLSTSLNKNQSYKRKFDETVCFSCQKKGHISKYCPNKKYQGGPSKGNGFQTQRNVNNPGEVKTESNDDLDELKENKFIIDENKDHKCTLNRGKTVDFNLTSSGNKRNTEVCRDIDIGKSKLSVAFEDTDKLYAVDNICGDEPDRSKLFVASGQFDDAEINVSESSFLDEYVTVDPSVDISSVDVVIDRVRAVTLRVPIVIEGDYLNAVIDTGAEVTVMSQEKFLKIPENRRPQIYKAERNLVVAEAGKKMQTLGMADVSCQIGPLDFIWSVYIAPIGDELLLGCDIIDEHDITINTKRGLEIKGHWINCDVTRRSDKVARVVLKEAVTIPANSEVILPGLSINSEILDSRYCSVEPVFIDERQIIVARSLVDPYKETIPVRIVNVEKYPIRIRKNYLLGELHPVEQFEVFIDNNADVELYDSVLYKDFCIGMSQGDLIDTPVIPENWRSPKVLSTKTDSFEIEAEIPKLPDFLSELYQKSCEKISDQGQKLKLAKVLLKNQVLTKELENFQREDSDLGPVHKWLDNNCKPNRDEIAGIQSINRKYWLNYDLLITKIMYCIRKDCNQLVKVILIVLVPKVLRKEVMTSCHNTMYSVHFVNKTKDKIKNCFHWYKMGRGYQSHVKHCSVCNRFKALNRKPKASLQSYTVGYPLDRVAIDVIGPLPHTRQNNKFILVIGDHLLDGWRRSLPHQQAEKVAEKLVHEFISRFGIPLELHSDQGRNFETYRSTVHPATGYSPNMLMLGREITLPPQIIFPFPNCNESMEVETYVSKMRSKLEEIYQLAREHLRSSAVRQKKDYDSRISQNQFCKGSLVYKFNNIFKKLNERWSGPFVIVDILSPVLYKIKNRYKSETVHHDKLKKYQSDDVPAWAVAVQKGIKMSEIYKCNWTDCLYEGNKRDTIWHILLKHVQENQVPFHCNICHFRGNTRRNMDRHILSYKPHLDKLEELGIQSNNSNCIIKSTNPYFVKLGIDTSCDATYKDQSYIVTEVVESIIEIREDSGEFNITDNSCQTEETFITFRELKAEVNVMKGSHQAELNRFGDYIARLENRLKMKEEELFLNSETIKQTILKLPIVGKQFSTCGVLGTGENKDYAINPDFVNRNPRNLEQMALARKRQGWKFQSPTREYYNKLVFDKTSKHTSGKVIHWTGDTVVSASTKEWAIRRHLYSDLLTMLMFVTEFEWEEISRNAFSRQNIFHFRELQAL</sequence>
<feature type="region of interest" description="Disordered" evidence="8">
    <location>
        <begin position="1"/>
        <end position="34"/>
    </location>
</feature>
<dbReference type="InterPro" id="IPR001878">
    <property type="entry name" value="Znf_CCHC"/>
</dbReference>
<dbReference type="InterPro" id="IPR050951">
    <property type="entry name" value="Retrovirus_Pol_polyprotein"/>
</dbReference>
<dbReference type="SUPFAM" id="SSF53098">
    <property type="entry name" value="Ribonuclease H-like"/>
    <property type="match status" value="1"/>
</dbReference>
<organism evidence="11 12">
    <name type="scientific">Mytilus edulis</name>
    <name type="common">Blue mussel</name>
    <dbReference type="NCBI Taxonomy" id="6550"/>
    <lineage>
        <taxon>Eukaryota</taxon>
        <taxon>Metazoa</taxon>
        <taxon>Spiralia</taxon>
        <taxon>Lophotrochozoa</taxon>
        <taxon>Mollusca</taxon>
        <taxon>Bivalvia</taxon>
        <taxon>Autobranchia</taxon>
        <taxon>Pteriomorphia</taxon>
        <taxon>Mytilida</taxon>
        <taxon>Mytiloidea</taxon>
        <taxon>Mytilidae</taxon>
        <taxon>Mytilinae</taxon>
        <taxon>Mytilus</taxon>
    </lineage>
</organism>
<accession>A0A8S3SQ46</accession>
<proteinExistence type="predicted"/>
<dbReference type="InterPro" id="IPR012337">
    <property type="entry name" value="RNaseH-like_sf"/>
</dbReference>
<keyword evidence="7" id="KW-0862">Zinc</keyword>
<gene>
    <name evidence="11" type="ORF">MEDL_34377</name>
</gene>
<name>A0A8S3SQ46_MYTED</name>
<evidence type="ECO:0000256" key="6">
    <source>
        <dbReference type="ARBA" id="ARBA00023274"/>
    </source>
</evidence>
<dbReference type="PROSITE" id="PS50175">
    <property type="entry name" value="ASP_PROT_RETROV"/>
    <property type="match status" value="1"/>
</dbReference>
<dbReference type="Gene3D" id="1.10.340.70">
    <property type="match status" value="1"/>
</dbReference>
<comment type="caution">
    <text evidence="11">The sequence shown here is derived from an EMBL/GenBank/DDBJ whole genome shotgun (WGS) entry which is preliminary data.</text>
</comment>
<dbReference type="SUPFAM" id="SSF57756">
    <property type="entry name" value="Retrovirus zinc finger-like domains"/>
    <property type="match status" value="1"/>
</dbReference>
<dbReference type="SMART" id="SM00343">
    <property type="entry name" value="ZnF_C2HC"/>
    <property type="match status" value="1"/>
</dbReference>
<dbReference type="GO" id="GO:0004190">
    <property type="term" value="F:aspartic-type endopeptidase activity"/>
    <property type="evidence" value="ECO:0007669"/>
    <property type="project" value="InterPro"/>
</dbReference>
<dbReference type="PANTHER" id="PTHR37984">
    <property type="entry name" value="PROTEIN CBG26694"/>
    <property type="match status" value="1"/>
</dbReference>
<feature type="domain" description="CCHC-type" evidence="9">
    <location>
        <begin position="540"/>
        <end position="555"/>
    </location>
</feature>
<dbReference type="InterPro" id="IPR041588">
    <property type="entry name" value="Integrase_H2C2"/>
</dbReference>
<dbReference type="SUPFAM" id="SSF50630">
    <property type="entry name" value="Acid proteases"/>
    <property type="match status" value="1"/>
</dbReference>
<reference evidence="11" key="1">
    <citation type="submission" date="2021-03" db="EMBL/GenBank/DDBJ databases">
        <authorList>
            <person name="Bekaert M."/>
        </authorList>
    </citation>
    <scope>NUCLEOTIDE SEQUENCE</scope>
</reference>